<dbReference type="Pfam" id="PF14337">
    <property type="entry name" value="Abi_alpha"/>
    <property type="match status" value="1"/>
</dbReference>
<dbReference type="RefSeq" id="WP_306876983.1">
    <property type="nucleotide sequence ID" value="NZ_JAUSSW010000001.1"/>
</dbReference>
<organism evidence="1 2">
    <name type="scientific">Paenarthrobacter nicotinovorans</name>
    <name type="common">Arthrobacter nicotinovorans</name>
    <dbReference type="NCBI Taxonomy" id="29320"/>
    <lineage>
        <taxon>Bacteria</taxon>
        <taxon>Bacillati</taxon>
        <taxon>Actinomycetota</taxon>
        <taxon>Actinomycetes</taxon>
        <taxon>Micrococcales</taxon>
        <taxon>Micrococcaceae</taxon>
        <taxon>Paenarthrobacter</taxon>
    </lineage>
</organism>
<dbReference type="InterPro" id="IPR025506">
    <property type="entry name" value="Abi_alpha"/>
</dbReference>
<evidence type="ECO:0000313" key="1">
    <source>
        <dbReference type="EMBL" id="MDQ0101149.1"/>
    </source>
</evidence>
<proteinExistence type="predicted"/>
<accession>A0ABT9THL8</accession>
<evidence type="ECO:0008006" key="3">
    <source>
        <dbReference type="Google" id="ProtNLM"/>
    </source>
</evidence>
<reference evidence="1 2" key="1">
    <citation type="submission" date="2023-07" db="EMBL/GenBank/DDBJ databases">
        <title>Sorghum-associated microbial communities from plants grown in Nebraska, USA.</title>
        <authorList>
            <person name="Schachtman D."/>
        </authorList>
    </citation>
    <scope>NUCLEOTIDE SEQUENCE [LARGE SCALE GENOMIC DNA]</scope>
    <source>
        <strain evidence="1 2">CC523</strain>
    </source>
</reference>
<dbReference type="Gene3D" id="3.30.110.190">
    <property type="match status" value="1"/>
</dbReference>
<evidence type="ECO:0000313" key="2">
    <source>
        <dbReference type="Proteomes" id="UP001244563"/>
    </source>
</evidence>
<dbReference type="Proteomes" id="UP001244563">
    <property type="component" value="Unassembled WGS sequence"/>
</dbReference>
<gene>
    <name evidence="1" type="ORF">J2T10_000768</name>
</gene>
<protein>
    <recommendedName>
        <fullName evidence="3">DUF4393 domain-containing protein</fullName>
    </recommendedName>
</protein>
<name>A0ABT9THL8_PAENI</name>
<dbReference type="EMBL" id="JAUSSW010000001">
    <property type="protein sequence ID" value="MDQ0101149.1"/>
    <property type="molecule type" value="Genomic_DNA"/>
</dbReference>
<keyword evidence="2" id="KW-1185">Reference proteome</keyword>
<comment type="caution">
    <text evidence="1">The sequence shown here is derived from an EMBL/GenBank/DDBJ whole genome shotgun (WGS) entry which is preliminary data.</text>
</comment>
<sequence>MTGGEIAAAALAGKVVTHAGKELAEESKSIRKELLDQAKQTPEFEKAARSYATRLALRQELLTSMYKPIAKMLGVANKYFENDFEAEMAEKLSDVPDEHIVAPKASLAAPAMQHLGFSLDEPDLKELYLNLLATASDDRKPNAAHPSFVEVIKQLDVDELPFLEQVLTQPGRSTPAIRVVMAAEGVEGTRQLTAHLVELTPANTKAAAAHMIGPYIDNWCRLGLITADYESWLVDPKAYSWVEESVIYKAIKDQVEEPGKTVTHKRGMLVSTDFGRAFGLAVGIIAGK</sequence>